<reference evidence="1 2" key="1">
    <citation type="submission" date="2024-07" db="EMBL/GenBank/DDBJ databases">
        <title>Section-level genome sequencing and comparative genomics of Aspergillus sections Usti and Cavernicolus.</title>
        <authorList>
            <consortium name="Lawrence Berkeley National Laboratory"/>
            <person name="Nybo J.L."/>
            <person name="Vesth T.C."/>
            <person name="Theobald S."/>
            <person name="Frisvad J.C."/>
            <person name="Larsen T.O."/>
            <person name="Kjaerboelling I."/>
            <person name="Rothschild-Mancinelli K."/>
            <person name="Lyhne E.K."/>
            <person name="Kogle M.E."/>
            <person name="Barry K."/>
            <person name="Clum A."/>
            <person name="Na H."/>
            <person name="Ledsgaard L."/>
            <person name="Lin J."/>
            <person name="Lipzen A."/>
            <person name="Kuo A."/>
            <person name="Riley R."/>
            <person name="Mondo S."/>
            <person name="Labutti K."/>
            <person name="Haridas S."/>
            <person name="Pangalinan J."/>
            <person name="Salamov A.A."/>
            <person name="Simmons B.A."/>
            <person name="Magnuson J.K."/>
            <person name="Chen J."/>
            <person name="Drula E."/>
            <person name="Henrissat B."/>
            <person name="Wiebenga A."/>
            <person name="Lubbers R.J."/>
            <person name="Gomes A.C."/>
            <person name="Makela M.R."/>
            <person name="Stajich J."/>
            <person name="Grigoriev I.V."/>
            <person name="Mortensen U.H."/>
            <person name="De Vries R.P."/>
            <person name="Baker S.E."/>
            <person name="Andersen M.R."/>
        </authorList>
    </citation>
    <scope>NUCLEOTIDE SEQUENCE [LARGE SCALE GENOMIC DNA]</scope>
    <source>
        <strain evidence="1 2">CBS 209.92</strain>
    </source>
</reference>
<comment type="caution">
    <text evidence="1">The sequence shown here is derived from an EMBL/GenBank/DDBJ whole genome shotgun (WGS) entry which is preliminary data.</text>
</comment>
<name>A0ABR4FHP6_9EURO</name>
<dbReference type="Proteomes" id="UP001610563">
    <property type="component" value="Unassembled WGS sequence"/>
</dbReference>
<dbReference type="EMBL" id="JBFTWV010000326">
    <property type="protein sequence ID" value="KAL2782768.1"/>
    <property type="molecule type" value="Genomic_DNA"/>
</dbReference>
<proteinExistence type="predicted"/>
<evidence type="ECO:0000313" key="1">
    <source>
        <dbReference type="EMBL" id="KAL2782768.1"/>
    </source>
</evidence>
<gene>
    <name evidence="1" type="ORF">BJX66DRAFT_319919</name>
</gene>
<keyword evidence="2" id="KW-1185">Reference proteome</keyword>
<organism evidence="1 2">
    <name type="scientific">Aspergillus keveii</name>
    <dbReference type="NCBI Taxonomy" id="714993"/>
    <lineage>
        <taxon>Eukaryota</taxon>
        <taxon>Fungi</taxon>
        <taxon>Dikarya</taxon>
        <taxon>Ascomycota</taxon>
        <taxon>Pezizomycotina</taxon>
        <taxon>Eurotiomycetes</taxon>
        <taxon>Eurotiomycetidae</taxon>
        <taxon>Eurotiales</taxon>
        <taxon>Aspergillaceae</taxon>
        <taxon>Aspergillus</taxon>
        <taxon>Aspergillus subgen. Nidulantes</taxon>
    </lineage>
</organism>
<accession>A0ABR4FHP6</accession>
<evidence type="ECO:0000313" key="2">
    <source>
        <dbReference type="Proteomes" id="UP001610563"/>
    </source>
</evidence>
<protein>
    <submittedName>
        <fullName evidence="1">Uncharacterized protein</fullName>
    </submittedName>
</protein>
<sequence length="95" mass="11042">MALVLVNTLRGKSPRQKSRIQLLILEDYFSTLSRQCEKLCLLLKRLYLEVCGTHAYKAALQYPEALMEIFEEIDYSLRVQTEILVGIQELLRGRP</sequence>